<dbReference type="SUPFAM" id="SSF48452">
    <property type="entry name" value="TPR-like"/>
    <property type="match status" value="1"/>
</dbReference>
<evidence type="ECO:0000313" key="3">
    <source>
        <dbReference type="Proteomes" id="UP000057609"/>
    </source>
</evidence>
<dbReference type="InterPro" id="IPR019734">
    <property type="entry name" value="TPR_rpt"/>
</dbReference>
<feature type="chain" id="PRO_5002100167" evidence="1">
    <location>
        <begin position="21"/>
        <end position="526"/>
    </location>
</feature>
<dbReference type="OrthoDB" id="9810438at2"/>
<dbReference type="EMBL" id="CP009788">
    <property type="protein sequence ID" value="AJE03445.1"/>
    <property type="molecule type" value="Genomic_DNA"/>
</dbReference>
<dbReference type="KEGG" id="gpi:GPICK_08840"/>
<feature type="signal peptide" evidence="1">
    <location>
        <begin position="1"/>
        <end position="20"/>
    </location>
</feature>
<accession>A0A0B5BFZ6</accession>
<proteinExistence type="predicted"/>
<dbReference type="Gene3D" id="1.25.40.10">
    <property type="entry name" value="Tetratricopeptide repeat domain"/>
    <property type="match status" value="1"/>
</dbReference>
<sequence>MIRPILVTCALVFGAGAALAATPADMFRSGNVAGAVAAYRGQIDAAVTPQEKSVLHKELGDLFAAKDNYPDAAAQYVAALALSRAFPVSERLQMATAISWADRLDDAVSELNAILVDEPANVAARVHLARVLSWQGKQDQAISEADKILSAQPENRDALLVKANAFRWKGDGREAIVIYKGLLAKADDFDTRIGLAHALLDGGDKKGAVENSRLLKPSYPYQERELKGLLDAIDRTVNHTIDARYGYYSDTDDNQQNRYGVSYTYQEPGWSASAQYAHANSRDLSRHNSANSFAAGGYYRLLPWLGVGGGGGIHLVDDSATNTILTWRLNADAEVGRGSVGVGVRKEALTDTAELVEKRIRVLTTNVFASQRLTDRIFLYGSYSYRDYSDSNHAHDVVIAPSYTLLAGNPLLRTGYRFRYLDFERQSRGGYFDPNNFMSHQIFVTLDWKKDRFAVYLEPYGGFQSFDRNNAHTDDLFGGITGTVSYRLTNHFSAEVNGEFGNYALGAGTTTGFEYFLVGTRLAYSF</sequence>
<dbReference type="AlphaFoldDB" id="A0A0B5BFZ6"/>
<dbReference type="RefSeq" id="WP_039742328.1">
    <property type="nucleotide sequence ID" value="NZ_CP009788.1"/>
</dbReference>
<keyword evidence="1" id="KW-0732">Signal</keyword>
<dbReference type="Pfam" id="PF14559">
    <property type="entry name" value="TPR_19"/>
    <property type="match status" value="1"/>
</dbReference>
<dbReference type="HOGENOM" id="CLU_517553_0_0_7"/>
<organism evidence="2 3">
    <name type="scientific">Geobacter pickeringii</name>
    <dbReference type="NCBI Taxonomy" id="345632"/>
    <lineage>
        <taxon>Bacteria</taxon>
        <taxon>Pseudomonadati</taxon>
        <taxon>Thermodesulfobacteriota</taxon>
        <taxon>Desulfuromonadia</taxon>
        <taxon>Geobacterales</taxon>
        <taxon>Geobacteraceae</taxon>
        <taxon>Geobacter</taxon>
    </lineage>
</organism>
<name>A0A0B5BFZ6_9BACT</name>
<evidence type="ECO:0000313" key="2">
    <source>
        <dbReference type="EMBL" id="AJE03445.1"/>
    </source>
</evidence>
<dbReference type="InterPro" id="IPR011990">
    <property type="entry name" value="TPR-like_helical_dom_sf"/>
</dbReference>
<evidence type="ECO:0000256" key="1">
    <source>
        <dbReference type="SAM" id="SignalP"/>
    </source>
</evidence>
<dbReference type="SUPFAM" id="SSF56935">
    <property type="entry name" value="Porins"/>
    <property type="match status" value="1"/>
</dbReference>
<keyword evidence="3" id="KW-1185">Reference proteome</keyword>
<gene>
    <name evidence="2" type="ORF">GPICK_08840</name>
</gene>
<dbReference type="SMART" id="SM00028">
    <property type="entry name" value="TPR"/>
    <property type="match status" value="3"/>
</dbReference>
<dbReference type="Gene3D" id="2.40.160.10">
    <property type="entry name" value="Porin"/>
    <property type="match status" value="1"/>
</dbReference>
<protein>
    <submittedName>
        <fullName evidence="2">Uncharacterized protein</fullName>
    </submittedName>
</protein>
<reference evidence="2 3" key="1">
    <citation type="journal article" date="2015" name="Genome Announc.">
        <title>Complete Genome of Geobacter pickeringii G13T, a Metal-Reducing Isolate from Sedimentary Kaolin Deposits.</title>
        <authorList>
            <person name="Badalamenti J.P."/>
            <person name="Bond D.R."/>
        </authorList>
    </citation>
    <scope>NUCLEOTIDE SEQUENCE [LARGE SCALE GENOMIC DNA]</scope>
    <source>
        <strain evidence="2 3">G13</strain>
    </source>
</reference>
<dbReference type="Proteomes" id="UP000057609">
    <property type="component" value="Chromosome"/>
</dbReference>
<dbReference type="InterPro" id="IPR023614">
    <property type="entry name" value="Porin_dom_sf"/>
</dbReference>
<dbReference type="STRING" id="345632.GPICK_08840"/>